<name>A0ABS7XDW2_9GAMM</name>
<comment type="caution">
    <text evidence="1">The sequence shown here is derived from an EMBL/GenBank/DDBJ whole genome shotgun (WGS) entry which is preliminary data.</text>
</comment>
<dbReference type="NCBIfam" id="TIGR01683">
    <property type="entry name" value="thiS"/>
    <property type="match status" value="1"/>
</dbReference>
<keyword evidence="2" id="KW-1185">Reference proteome</keyword>
<dbReference type="Pfam" id="PF02597">
    <property type="entry name" value="ThiS"/>
    <property type="match status" value="1"/>
</dbReference>
<dbReference type="EMBL" id="JAERPS020000010">
    <property type="protein sequence ID" value="MBZ9613758.1"/>
    <property type="molecule type" value="Genomic_DNA"/>
</dbReference>
<dbReference type="SUPFAM" id="SSF54285">
    <property type="entry name" value="MoaD/ThiS"/>
    <property type="match status" value="1"/>
</dbReference>
<dbReference type="PANTHER" id="PTHR34472">
    <property type="entry name" value="SULFUR CARRIER PROTEIN THIS"/>
    <property type="match status" value="1"/>
</dbReference>
<dbReference type="Gene3D" id="3.10.20.30">
    <property type="match status" value="1"/>
</dbReference>
<dbReference type="RefSeq" id="WP_205313442.1">
    <property type="nucleotide sequence ID" value="NZ_JAERPS020000010.1"/>
</dbReference>
<evidence type="ECO:0000313" key="2">
    <source>
        <dbReference type="Proteomes" id="UP000663814"/>
    </source>
</evidence>
<dbReference type="InterPro" id="IPR010035">
    <property type="entry name" value="Thi_S"/>
</dbReference>
<dbReference type="InterPro" id="IPR003749">
    <property type="entry name" value="ThiS/MoaD-like"/>
</dbReference>
<dbReference type="InterPro" id="IPR016155">
    <property type="entry name" value="Mopterin_synth/thiamin_S_b"/>
</dbReference>
<reference evidence="1 2" key="1">
    <citation type="submission" date="2021-08" db="EMBL/GenBank/DDBJ databases">
        <title>Rheinheimera aquimaris sp. nov., isolated from seawater of the East Sea in Korea.</title>
        <authorList>
            <person name="Kim K.H."/>
            <person name="Wenting R."/>
            <person name="Kim K.R."/>
            <person name="Jeon C.O."/>
        </authorList>
    </citation>
    <scope>NUCLEOTIDE SEQUENCE [LARGE SCALE GENOMIC DNA]</scope>
    <source>
        <strain evidence="1 2">MA-13</strain>
    </source>
</reference>
<accession>A0ABS7XDW2</accession>
<dbReference type="InterPro" id="IPR012675">
    <property type="entry name" value="Beta-grasp_dom_sf"/>
</dbReference>
<evidence type="ECO:0000313" key="1">
    <source>
        <dbReference type="EMBL" id="MBZ9613758.1"/>
    </source>
</evidence>
<dbReference type="Proteomes" id="UP000663814">
    <property type="component" value="Unassembled WGS sequence"/>
</dbReference>
<protein>
    <submittedName>
        <fullName evidence="1">Sulfur carrier protein ThiS</fullName>
    </submittedName>
</protein>
<proteinExistence type="predicted"/>
<organism evidence="1 2">
    <name type="scientific">Rheinheimera maricola</name>
    <dbReference type="NCBI Taxonomy" id="2793282"/>
    <lineage>
        <taxon>Bacteria</taxon>
        <taxon>Pseudomonadati</taxon>
        <taxon>Pseudomonadota</taxon>
        <taxon>Gammaproteobacteria</taxon>
        <taxon>Chromatiales</taxon>
        <taxon>Chromatiaceae</taxon>
        <taxon>Rheinheimera</taxon>
    </lineage>
</organism>
<gene>
    <name evidence="1" type="primary">thiS</name>
    <name evidence="1" type="ORF">I4W93_019360</name>
</gene>
<sequence>MHIMLNDTLLQLTAVSTLAQLLQQQQLNTEGLAIAVNNNVIAKRIWQEYQLQNLDQIQLFQIVTGG</sequence>
<dbReference type="PANTHER" id="PTHR34472:SF1">
    <property type="entry name" value="SULFUR CARRIER PROTEIN THIS"/>
    <property type="match status" value="1"/>
</dbReference>